<dbReference type="AlphaFoldDB" id="A0AAN9VP47"/>
<gene>
    <name evidence="1" type="ORF">R5R35_002885</name>
</gene>
<evidence type="ECO:0000313" key="1">
    <source>
        <dbReference type="EMBL" id="KAK7794854.1"/>
    </source>
</evidence>
<evidence type="ECO:0000313" key="2">
    <source>
        <dbReference type="Proteomes" id="UP001378592"/>
    </source>
</evidence>
<organism evidence="1 2">
    <name type="scientific">Gryllus longicercus</name>
    <dbReference type="NCBI Taxonomy" id="2509291"/>
    <lineage>
        <taxon>Eukaryota</taxon>
        <taxon>Metazoa</taxon>
        <taxon>Ecdysozoa</taxon>
        <taxon>Arthropoda</taxon>
        <taxon>Hexapoda</taxon>
        <taxon>Insecta</taxon>
        <taxon>Pterygota</taxon>
        <taxon>Neoptera</taxon>
        <taxon>Polyneoptera</taxon>
        <taxon>Orthoptera</taxon>
        <taxon>Ensifera</taxon>
        <taxon>Gryllidea</taxon>
        <taxon>Grylloidea</taxon>
        <taxon>Gryllidae</taxon>
        <taxon>Gryllinae</taxon>
        <taxon>Gryllus</taxon>
    </lineage>
</organism>
<name>A0AAN9VP47_9ORTH</name>
<protein>
    <submittedName>
        <fullName evidence="1">Uncharacterized protein</fullName>
    </submittedName>
</protein>
<proteinExistence type="predicted"/>
<comment type="caution">
    <text evidence="1">The sequence shown here is derived from an EMBL/GenBank/DDBJ whole genome shotgun (WGS) entry which is preliminary data.</text>
</comment>
<accession>A0AAN9VP47</accession>
<dbReference type="EMBL" id="JAZDUA010000315">
    <property type="protein sequence ID" value="KAK7794854.1"/>
    <property type="molecule type" value="Genomic_DNA"/>
</dbReference>
<keyword evidence="2" id="KW-1185">Reference proteome</keyword>
<reference evidence="1 2" key="1">
    <citation type="submission" date="2024-03" db="EMBL/GenBank/DDBJ databases">
        <title>The genome assembly and annotation of the cricket Gryllus longicercus Weissman &amp; Gray.</title>
        <authorList>
            <person name="Szrajer S."/>
            <person name="Gray D."/>
            <person name="Ylla G."/>
        </authorList>
    </citation>
    <scope>NUCLEOTIDE SEQUENCE [LARGE SCALE GENOMIC DNA]</scope>
    <source>
        <strain evidence="1">DAG 2021-001</strain>
        <tissue evidence="1">Whole body minus gut</tissue>
    </source>
</reference>
<dbReference type="Proteomes" id="UP001378592">
    <property type="component" value="Unassembled WGS sequence"/>
</dbReference>
<sequence>MAAGEALEEEESAAEATRDLLATRSVHAVLPLADSLTRRVRVARALFARGLWLWPGRLGQQALCAPHGAVAALVLLPSTAERAQHLLRGLPWSSAGRGVAWVVWAAGAAFPRPPPWLPLRLDSAVTWVAAAGPRGPAVLLEAYGAGVAAGSAGGADVALAGPLRVAHAGRWERGRGALGVRQGRAPRTLNGQHLRGSVVVRFLFMYYSLCGVCGEAALVYMWAQYSGSLLCPSRREDRGLRPVHRSDANEFKGGQ</sequence>